<sequence>MTKRWTRRPEGSTWGDWGPDDELGRMNLLGPDQVLKGVAEVKEGRAFLLSLPLDLPGGNLLNPRRHPPRLFATDRDGEPSYNFDVSRLDPKFTDVISDDAALIHLQYSTQWDALGHVGGRFDADGDGVAEAVYYNGWRAGEDVVGPSGGSSPFEGPQARRLGIEKMAQTAVQGRAVMIDLRAHLGDDRTLVDMAMLDRIMKEDGVRVEAGDMVCLHTGFADRIRDMAGNPDAEVLHGACSALNGRDEALKTWVRDSGVVALIADNYAVEAHPAEEGHGDCCAFLPLHELCLFQLGVHLGELWWLTDLAAHLRAAGRSRFLLTAPPLNLPGAVGSPASPVGTV</sequence>
<dbReference type="PANTHER" id="PTHR34861:SF10">
    <property type="entry name" value="CYCLASE"/>
    <property type="match status" value="1"/>
</dbReference>
<organism evidence="1 2">
    <name type="scientific">Albimonas pacifica</name>
    <dbReference type="NCBI Taxonomy" id="1114924"/>
    <lineage>
        <taxon>Bacteria</taxon>
        <taxon>Pseudomonadati</taxon>
        <taxon>Pseudomonadota</taxon>
        <taxon>Alphaproteobacteria</taxon>
        <taxon>Rhodobacterales</taxon>
        <taxon>Paracoccaceae</taxon>
        <taxon>Albimonas</taxon>
    </lineage>
</organism>
<dbReference type="Proteomes" id="UP000199377">
    <property type="component" value="Unassembled WGS sequence"/>
</dbReference>
<evidence type="ECO:0000313" key="2">
    <source>
        <dbReference type="Proteomes" id="UP000199377"/>
    </source>
</evidence>
<name>A0A1I3MKT3_9RHOB</name>
<dbReference type="AlphaFoldDB" id="A0A1I3MKT3"/>
<proteinExistence type="predicted"/>
<dbReference type="SUPFAM" id="SSF102198">
    <property type="entry name" value="Putative cyclase"/>
    <property type="match status" value="1"/>
</dbReference>
<dbReference type="Pfam" id="PF04199">
    <property type="entry name" value="Cyclase"/>
    <property type="match status" value="1"/>
</dbReference>
<keyword evidence="2" id="KW-1185">Reference proteome</keyword>
<dbReference type="GO" id="GO:0004061">
    <property type="term" value="F:arylformamidase activity"/>
    <property type="evidence" value="ECO:0007669"/>
    <property type="project" value="InterPro"/>
</dbReference>
<dbReference type="EMBL" id="FOQH01000011">
    <property type="protein sequence ID" value="SFI97593.1"/>
    <property type="molecule type" value="Genomic_DNA"/>
</dbReference>
<dbReference type="Gene3D" id="3.50.30.50">
    <property type="entry name" value="Putative cyclase"/>
    <property type="match status" value="1"/>
</dbReference>
<dbReference type="GO" id="GO:0019441">
    <property type="term" value="P:L-tryptophan catabolic process to kynurenine"/>
    <property type="evidence" value="ECO:0007669"/>
    <property type="project" value="InterPro"/>
</dbReference>
<dbReference type="PANTHER" id="PTHR34861">
    <property type="match status" value="1"/>
</dbReference>
<dbReference type="OrthoDB" id="7067800at2"/>
<protein>
    <submittedName>
        <fullName evidence="1">Putative cyclase</fullName>
    </submittedName>
</protein>
<dbReference type="InterPro" id="IPR007325">
    <property type="entry name" value="KFase/CYL"/>
</dbReference>
<gene>
    <name evidence="1" type="ORF">SAMN05216258_111150</name>
</gene>
<dbReference type="InterPro" id="IPR037175">
    <property type="entry name" value="KFase_sf"/>
</dbReference>
<reference evidence="1 2" key="1">
    <citation type="submission" date="2016-10" db="EMBL/GenBank/DDBJ databases">
        <authorList>
            <person name="de Groot N.N."/>
        </authorList>
    </citation>
    <scope>NUCLEOTIDE SEQUENCE [LARGE SCALE GENOMIC DNA]</scope>
    <source>
        <strain evidence="1 2">CGMCC 1.11030</strain>
    </source>
</reference>
<dbReference type="RefSeq" id="WP_092864318.1">
    <property type="nucleotide sequence ID" value="NZ_FOQH01000011.1"/>
</dbReference>
<evidence type="ECO:0000313" key="1">
    <source>
        <dbReference type="EMBL" id="SFI97593.1"/>
    </source>
</evidence>
<accession>A0A1I3MKT3</accession>
<dbReference type="STRING" id="1114924.SAMN05216258_111150"/>